<evidence type="ECO:0000259" key="2">
    <source>
        <dbReference type="Pfam" id="PF02834"/>
    </source>
</evidence>
<organism evidence="3">
    <name type="scientific">Aquifex aeolicus</name>
    <dbReference type="NCBI Taxonomy" id="63363"/>
    <lineage>
        <taxon>Bacteria</taxon>
        <taxon>Pseudomonadati</taxon>
        <taxon>Aquificota</taxon>
        <taxon>Aquificia</taxon>
        <taxon>Aquificales</taxon>
        <taxon>Aquificaceae</taxon>
        <taxon>Aquifex</taxon>
    </lineage>
</organism>
<keyword evidence="1" id="KW-0378">Hydrolase</keyword>
<dbReference type="Proteomes" id="UP000885792">
    <property type="component" value="Unassembled WGS sequence"/>
</dbReference>
<feature type="domain" description="Phosphoesterase HXTX" evidence="2">
    <location>
        <begin position="15"/>
        <end position="90"/>
    </location>
</feature>
<dbReference type="EMBL" id="DRNB01000197">
    <property type="protein sequence ID" value="HHJ64348.1"/>
    <property type="molecule type" value="Genomic_DNA"/>
</dbReference>
<dbReference type="GO" id="GO:0008664">
    <property type="term" value="F:RNA 2',3'-cyclic 3'-phosphodiesterase activity"/>
    <property type="evidence" value="ECO:0007669"/>
    <property type="project" value="InterPro"/>
</dbReference>
<dbReference type="Pfam" id="PF02834">
    <property type="entry name" value="LigT_PEase"/>
    <property type="match status" value="1"/>
</dbReference>
<proteinExistence type="predicted"/>
<accession>A0A7C5L7S0</accession>
<dbReference type="InterPro" id="IPR014051">
    <property type="entry name" value="Phosphoesterase_HXTX"/>
</dbReference>
<reference evidence="3" key="1">
    <citation type="journal article" date="2020" name="mSystems">
        <title>Genome- and Community-Level Interaction Insights into Carbon Utilization and Element Cycling Functions of Hydrothermarchaeota in Hydrothermal Sediment.</title>
        <authorList>
            <person name="Zhou Z."/>
            <person name="Liu Y."/>
            <person name="Xu W."/>
            <person name="Pan J."/>
            <person name="Luo Z.H."/>
            <person name="Li M."/>
        </authorList>
    </citation>
    <scope>NUCLEOTIDE SEQUENCE [LARGE SCALE GENOMIC DNA]</scope>
    <source>
        <strain evidence="3">HyVt-501</strain>
    </source>
</reference>
<dbReference type="PANTHER" id="PTHR35561">
    <property type="entry name" value="RNA 2',3'-CYCLIC PHOSPHODIESTERASE"/>
    <property type="match status" value="1"/>
</dbReference>
<evidence type="ECO:0000313" key="3">
    <source>
        <dbReference type="EMBL" id="HHJ64348.1"/>
    </source>
</evidence>
<feature type="non-terminal residue" evidence="3">
    <location>
        <position position="106"/>
    </location>
</feature>
<evidence type="ECO:0000256" key="1">
    <source>
        <dbReference type="ARBA" id="ARBA00022801"/>
    </source>
</evidence>
<dbReference type="NCBIfam" id="TIGR02258">
    <property type="entry name" value="2_5_ligase"/>
    <property type="match status" value="1"/>
</dbReference>
<gene>
    <name evidence="3" type="primary">thpR</name>
    <name evidence="3" type="ORF">ENJ61_05505</name>
</gene>
<dbReference type="InterPro" id="IPR009097">
    <property type="entry name" value="Cyclic_Pdiesterase"/>
</dbReference>
<dbReference type="GO" id="GO:0004113">
    <property type="term" value="F:2',3'-cyclic-nucleotide 3'-phosphodiesterase activity"/>
    <property type="evidence" value="ECO:0007669"/>
    <property type="project" value="InterPro"/>
</dbReference>
<dbReference type="Gene3D" id="3.90.1140.10">
    <property type="entry name" value="Cyclic phosphodiesterase"/>
    <property type="match status" value="1"/>
</dbReference>
<dbReference type="PANTHER" id="PTHR35561:SF1">
    <property type="entry name" value="RNA 2',3'-CYCLIC PHOSPHODIESTERASE"/>
    <property type="match status" value="1"/>
</dbReference>
<dbReference type="SUPFAM" id="SSF55144">
    <property type="entry name" value="LigT-like"/>
    <property type="match status" value="1"/>
</dbReference>
<dbReference type="InterPro" id="IPR004175">
    <property type="entry name" value="RNA_CPDase"/>
</dbReference>
<name>A0A7C5L7S0_AQUAO</name>
<protein>
    <submittedName>
        <fullName evidence="3">RNA 2',3'-cyclic phosphodiesterase</fullName>
    </submittedName>
</protein>
<dbReference type="AlphaFoldDB" id="A0A7C5L7S0"/>
<sequence length="106" mass="12402">MRAFVGYFTTKSIYDHVEKVKEESKFFLRGKWVEPQNLHMTFHFLGEITQEQAIGVLKNLQQVADRFSPFRVQYRALGVFPDRKRPRVLWIGVSKGESSLRKLAGE</sequence>
<comment type="caution">
    <text evidence="3">The sequence shown here is derived from an EMBL/GenBank/DDBJ whole genome shotgun (WGS) entry which is preliminary data.</text>
</comment>